<dbReference type="FunFam" id="3.40.109.10:FF:000004">
    <property type="entry name" value="Iodotyrosine deiodinase 1"/>
    <property type="match status" value="1"/>
</dbReference>
<name>A0A482WX06_LAOST</name>
<keyword evidence="6" id="KW-1133">Transmembrane helix</keyword>
<dbReference type="GO" id="GO:0006570">
    <property type="term" value="P:tyrosine metabolic process"/>
    <property type="evidence" value="ECO:0007669"/>
    <property type="project" value="TreeGrafter"/>
</dbReference>
<evidence type="ECO:0000256" key="1">
    <source>
        <dbReference type="ARBA" id="ARBA00001917"/>
    </source>
</evidence>
<organism evidence="8 9">
    <name type="scientific">Laodelphax striatellus</name>
    <name type="common">Small brown planthopper</name>
    <name type="synonym">Delphax striatella</name>
    <dbReference type="NCBI Taxonomy" id="195883"/>
    <lineage>
        <taxon>Eukaryota</taxon>
        <taxon>Metazoa</taxon>
        <taxon>Ecdysozoa</taxon>
        <taxon>Arthropoda</taxon>
        <taxon>Hexapoda</taxon>
        <taxon>Insecta</taxon>
        <taxon>Pterygota</taxon>
        <taxon>Neoptera</taxon>
        <taxon>Paraneoptera</taxon>
        <taxon>Hemiptera</taxon>
        <taxon>Auchenorrhyncha</taxon>
        <taxon>Fulgoroidea</taxon>
        <taxon>Delphacidae</taxon>
        <taxon>Criomorphinae</taxon>
        <taxon>Laodelphax</taxon>
    </lineage>
</organism>
<proteinExistence type="inferred from homology"/>
<accession>A0A482WX06</accession>
<comment type="similarity">
    <text evidence="2">Belongs to the nitroreductase family.</text>
</comment>
<evidence type="ECO:0000256" key="4">
    <source>
        <dbReference type="ARBA" id="ARBA00022643"/>
    </source>
</evidence>
<evidence type="ECO:0000256" key="2">
    <source>
        <dbReference type="ARBA" id="ARBA00007118"/>
    </source>
</evidence>
<dbReference type="Gene3D" id="3.40.109.10">
    <property type="entry name" value="NADH Oxidase"/>
    <property type="match status" value="1"/>
</dbReference>
<feature type="domain" description="Nitroreductase" evidence="7">
    <location>
        <begin position="118"/>
        <end position="295"/>
    </location>
</feature>
<dbReference type="GO" id="GO:0140616">
    <property type="term" value="F:iodotyrosine deiodinase activity"/>
    <property type="evidence" value="ECO:0007669"/>
    <property type="project" value="UniProtKB-ARBA"/>
</dbReference>
<dbReference type="SMR" id="A0A482WX06"/>
<sequence>MFLLQGVFREELEEEFRHTMQEYIPFISKYWPFIITGLVCYLATRFCFYALGDKDKRISMYNKDGEHEEADLDTDEEVNDDSEIVPALPADLKHIPFEFERYSEEESVRRAKEFYELVKTRRTVRFFSKDPVPLEVIQNIVKAAGTAPSGAHTEPWTYVVVSDLDMKVKIRDIVEEEEKVNYLRRFGNTLSSAGEKWTADLKPLRTNWIKEYLTTAPYLILVFKQVFSYKEDGSKKVHYYNDMSVSIASGILLTAIHYAGLVTLTSTPLNCGGRLRSLLERPSYEKLMLLLPVGYPAKNATVPDLYRKELDEIMVQI</sequence>
<dbReference type="InterPro" id="IPR050627">
    <property type="entry name" value="Nitroreductase/BluB"/>
</dbReference>
<keyword evidence="9" id="KW-1185">Reference proteome</keyword>
<dbReference type="Pfam" id="PF00881">
    <property type="entry name" value="Nitroreductase"/>
    <property type="match status" value="1"/>
</dbReference>
<evidence type="ECO:0000259" key="7">
    <source>
        <dbReference type="Pfam" id="PF00881"/>
    </source>
</evidence>
<evidence type="ECO:0000256" key="6">
    <source>
        <dbReference type="SAM" id="Phobius"/>
    </source>
</evidence>
<evidence type="ECO:0000256" key="5">
    <source>
        <dbReference type="ARBA" id="ARBA00023002"/>
    </source>
</evidence>
<comment type="caution">
    <text evidence="8">The sequence shown here is derived from an EMBL/GenBank/DDBJ whole genome shotgun (WGS) entry which is preliminary data.</text>
</comment>
<keyword evidence="3" id="KW-0285">Flavoprotein</keyword>
<reference evidence="8 9" key="1">
    <citation type="journal article" date="2017" name="Gigascience">
        <title>Genome sequence of the small brown planthopper, Laodelphax striatellus.</title>
        <authorList>
            <person name="Zhu J."/>
            <person name="Jiang F."/>
            <person name="Wang X."/>
            <person name="Yang P."/>
            <person name="Bao Y."/>
            <person name="Zhao W."/>
            <person name="Wang W."/>
            <person name="Lu H."/>
            <person name="Wang Q."/>
            <person name="Cui N."/>
            <person name="Li J."/>
            <person name="Chen X."/>
            <person name="Luo L."/>
            <person name="Yu J."/>
            <person name="Kang L."/>
            <person name="Cui F."/>
        </authorList>
    </citation>
    <scope>NUCLEOTIDE SEQUENCE [LARGE SCALE GENOMIC DNA]</scope>
    <source>
        <strain evidence="8">Lst14</strain>
    </source>
</reference>
<keyword evidence="6" id="KW-0812">Transmembrane</keyword>
<dbReference type="STRING" id="195883.A0A482WX06"/>
<dbReference type="SUPFAM" id="SSF55469">
    <property type="entry name" value="FMN-dependent nitroreductase-like"/>
    <property type="match status" value="1"/>
</dbReference>
<dbReference type="InterPro" id="IPR000415">
    <property type="entry name" value="Nitroreductase-like"/>
</dbReference>
<dbReference type="InterPro" id="IPR029479">
    <property type="entry name" value="Nitroreductase"/>
</dbReference>
<dbReference type="EMBL" id="QKKF02022824">
    <property type="protein sequence ID" value="RZF38035.1"/>
    <property type="molecule type" value="Genomic_DNA"/>
</dbReference>
<dbReference type="Proteomes" id="UP000291343">
    <property type="component" value="Unassembled WGS sequence"/>
</dbReference>
<dbReference type="GO" id="GO:0032553">
    <property type="term" value="F:ribonucleotide binding"/>
    <property type="evidence" value="ECO:0007669"/>
    <property type="project" value="UniProtKB-ARBA"/>
</dbReference>
<protein>
    <recommendedName>
        <fullName evidence="7">Nitroreductase domain-containing protein</fullName>
    </recommendedName>
</protein>
<dbReference type="GO" id="GO:0005886">
    <property type="term" value="C:plasma membrane"/>
    <property type="evidence" value="ECO:0007669"/>
    <property type="project" value="TreeGrafter"/>
</dbReference>
<keyword evidence="6" id="KW-0472">Membrane</keyword>
<dbReference type="PANTHER" id="PTHR23026">
    <property type="entry name" value="NADPH NITROREDUCTASE"/>
    <property type="match status" value="1"/>
</dbReference>
<dbReference type="PANTHER" id="PTHR23026:SF90">
    <property type="entry name" value="IODOTYROSINE DEIODINASE 1"/>
    <property type="match status" value="1"/>
</dbReference>
<comment type="cofactor">
    <cofactor evidence="1">
        <name>FMN</name>
        <dbReference type="ChEBI" id="CHEBI:58210"/>
    </cofactor>
</comment>
<dbReference type="CDD" id="cd02144">
    <property type="entry name" value="iodotyrosine_dehalogenase"/>
    <property type="match status" value="1"/>
</dbReference>
<evidence type="ECO:0000313" key="9">
    <source>
        <dbReference type="Proteomes" id="UP000291343"/>
    </source>
</evidence>
<feature type="transmembrane region" description="Helical" evidence="6">
    <location>
        <begin position="30"/>
        <end position="51"/>
    </location>
</feature>
<keyword evidence="4" id="KW-0288">FMN</keyword>
<evidence type="ECO:0000313" key="8">
    <source>
        <dbReference type="EMBL" id="RZF38035.1"/>
    </source>
</evidence>
<keyword evidence="5" id="KW-0560">Oxidoreductase</keyword>
<evidence type="ECO:0000256" key="3">
    <source>
        <dbReference type="ARBA" id="ARBA00022630"/>
    </source>
</evidence>
<gene>
    <name evidence="8" type="ORF">LSTR_LSTR006434</name>
</gene>
<dbReference type="OrthoDB" id="41362at2759"/>
<dbReference type="AlphaFoldDB" id="A0A482WX06"/>
<dbReference type="InParanoid" id="A0A482WX06"/>